<dbReference type="Pfam" id="PF06271">
    <property type="entry name" value="RDD"/>
    <property type="match status" value="1"/>
</dbReference>
<dbReference type="InterPro" id="IPR010432">
    <property type="entry name" value="RDD"/>
</dbReference>
<sequence>MEEAAGRIDTLQAIELAEGVEVRLRIAGPLQRGVALGIDWGVQIAGLLIIWVILMIAGIGIGFTVSTGLGMLAWFFTWWWYPVLFEASKWGATPGKRAMGLRVVQTSGAPITFSQALVRNFLRVADAMPMLPSSWLGGLPIPTMAFGLATCLATKRFQRLGDLAAGTVVIYDKVLPEPAVPAPPPMEASRPVVPLRPEEVRAVVAFRERAGLWSEGRRAEIADHASELSGGKGNAGVARIMAIAHWLQEKR</sequence>
<keyword evidence="4 5" id="KW-0472">Membrane</keyword>
<feature type="transmembrane region" description="Helical" evidence="5">
    <location>
        <begin position="135"/>
        <end position="153"/>
    </location>
</feature>
<dbReference type="GO" id="GO:0016020">
    <property type="term" value="C:membrane"/>
    <property type="evidence" value="ECO:0007669"/>
    <property type="project" value="UniProtKB-SubCell"/>
</dbReference>
<evidence type="ECO:0000313" key="7">
    <source>
        <dbReference type="EMBL" id="QJE94710.1"/>
    </source>
</evidence>
<feature type="domain" description="RDD" evidence="6">
    <location>
        <begin position="27"/>
        <end position="166"/>
    </location>
</feature>
<dbReference type="Proteomes" id="UP000501812">
    <property type="component" value="Chromosome"/>
</dbReference>
<keyword evidence="2 5" id="KW-0812">Transmembrane</keyword>
<dbReference type="AlphaFoldDB" id="A0A858REH2"/>
<organism evidence="7 8">
    <name type="scientific">Luteolibacter luteus</name>
    <dbReference type="NCBI Taxonomy" id="2728835"/>
    <lineage>
        <taxon>Bacteria</taxon>
        <taxon>Pseudomonadati</taxon>
        <taxon>Verrucomicrobiota</taxon>
        <taxon>Verrucomicrobiia</taxon>
        <taxon>Verrucomicrobiales</taxon>
        <taxon>Verrucomicrobiaceae</taxon>
        <taxon>Luteolibacter</taxon>
    </lineage>
</organism>
<dbReference type="EMBL" id="CP051774">
    <property type="protein sequence ID" value="QJE94710.1"/>
    <property type="molecule type" value="Genomic_DNA"/>
</dbReference>
<comment type="subcellular location">
    <subcellularLocation>
        <location evidence="1">Membrane</location>
        <topology evidence="1">Multi-pass membrane protein</topology>
    </subcellularLocation>
</comment>
<evidence type="ECO:0000313" key="8">
    <source>
        <dbReference type="Proteomes" id="UP000501812"/>
    </source>
</evidence>
<dbReference type="KEGG" id="luo:HHL09_02585"/>
<keyword evidence="8" id="KW-1185">Reference proteome</keyword>
<reference evidence="7 8" key="1">
    <citation type="submission" date="2020-04" db="EMBL/GenBank/DDBJ databases">
        <title>Luteolibacter sp. G-1-1-1 isolated from soil.</title>
        <authorList>
            <person name="Dahal R.H."/>
        </authorList>
    </citation>
    <scope>NUCLEOTIDE SEQUENCE [LARGE SCALE GENOMIC DNA]</scope>
    <source>
        <strain evidence="7 8">G-1-1-1</strain>
    </source>
</reference>
<keyword evidence="3 5" id="KW-1133">Transmembrane helix</keyword>
<evidence type="ECO:0000256" key="2">
    <source>
        <dbReference type="ARBA" id="ARBA00022692"/>
    </source>
</evidence>
<accession>A0A858REH2</accession>
<feature type="transmembrane region" description="Helical" evidence="5">
    <location>
        <begin position="48"/>
        <end position="81"/>
    </location>
</feature>
<gene>
    <name evidence="7" type="ORF">HHL09_02585</name>
</gene>
<evidence type="ECO:0000256" key="4">
    <source>
        <dbReference type="ARBA" id="ARBA00023136"/>
    </source>
</evidence>
<dbReference type="PANTHER" id="PTHR38480:SF1">
    <property type="entry name" value="SLR0254 PROTEIN"/>
    <property type="match status" value="1"/>
</dbReference>
<evidence type="ECO:0000256" key="1">
    <source>
        <dbReference type="ARBA" id="ARBA00004141"/>
    </source>
</evidence>
<protein>
    <submittedName>
        <fullName evidence="7">RDD family protein</fullName>
    </submittedName>
</protein>
<evidence type="ECO:0000256" key="3">
    <source>
        <dbReference type="ARBA" id="ARBA00022989"/>
    </source>
</evidence>
<name>A0A858REH2_9BACT</name>
<evidence type="ECO:0000256" key="5">
    <source>
        <dbReference type="SAM" id="Phobius"/>
    </source>
</evidence>
<proteinExistence type="predicted"/>
<evidence type="ECO:0000259" key="6">
    <source>
        <dbReference type="Pfam" id="PF06271"/>
    </source>
</evidence>
<dbReference type="PANTHER" id="PTHR38480">
    <property type="entry name" value="SLR0254 PROTEIN"/>
    <property type="match status" value="1"/>
</dbReference>
<dbReference type="RefSeq" id="WP_169452931.1">
    <property type="nucleotide sequence ID" value="NZ_CP051774.1"/>
</dbReference>